<accession>A0A7T8KKI1</accession>
<dbReference type="Proteomes" id="UP000595437">
    <property type="component" value="Chromosome 2"/>
</dbReference>
<keyword evidence="2" id="KW-1185">Reference proteome</keyword>
<evidence type="ECO:0000313" key="1">
    <source>
        <dbReference type="EMBL" id="QQP57613.1"/>
    </source>
</evidence>
<reference evidence="2" key="1">
    <citation type="submission" date="2021-01" db="EMBL/GenBank/DDBJ databases">
        <title>Caligus Genome Assembly.</title>
        <authorList>
            <person name="Gallardo-Escarate C."/>
        </authorList>
    </citation>
    <scope>NUCLEOTIDE SEQUENCE [LARGE SCALE GENOMIC DNA]</scope>
</reference>
<evidence type="ECO:0000313" key="2">
    <source>
        <dbReference type="Proteomes" id="UP000595437"/>
    </source>
</evidence>
<protein>
    <submittedName>
        <fullName evidence="1">Uncharacterized protein</fullName>
    </submittedName>
</protein>
<sequence length="79" mass="9160">MRRLMSTDLGLKSLAKVQLTPLQRDKRVNMCQIKLKEEAVWKVLVFSGEKDFQLNKYFNRKPGRTIASFAKAMDLANRS</sequence>
<organism evidence="1 2">
    <name type="scientific">Caligus rogercresseyi</name>
    <name type="common">Sea louse</name>
    <dbReference type="NCBI Taxonomy" id="217165"/>
    <lineage>
        <taxon>Eukaryota</taxon>
        <taxon>Metazoa</taxon>
        <taxon>Ecdysozoa</taxon>
        <taxon>Arthropoda</taxon>
        <taxon>Crustacea</taxon>
        <taxon>Multicrustacea</taxon>
        <taxon>Hexanauplia</taxon>
        <taxon>Copepoda</taxon>
        <taxon>Siphonostomatoida</taxon>
        <taxon>Caligidae</taxon>
        <taxon>Caligus</taxon>
    </lineage>
</organism>
<proteinExistence type="predicted"/>
<dbReference type="EMBL" id="CP045891">
    <property type="protein sequence ID" value="QQP57613.1"/>
    <property type="molecule type" value="Genomic_DNA"/>
</dbReference>
<name>A0A7T8KKI1_CALRO</name>
<gene>
    <name evidence="1" type="ORF">FKW44_002657</name>
</gene>
<dbReference type="AlphaFoldDB" id="A0A7T8KKI1"/>